<evidence type="ECO:0000313" key="9">
    <source>
        <dbReference type="EMBL" id="CZR56800.1"/>
    </source>
</evidence>
<proteinExistence type="inferred from homology"/>
<name>A0A1L7WVK2_9HELO</name>
<evidence type="ECO:0000256" key="1">
    <source>
        <dbReference type="ARBA" id="ARBA00004141"/>
    </source>
</evidence>
<dbReference type="PANTHER" id="PTHR33048">
    <property type="entry name" value="PTH11-LIKE INTEGRAL MEMBRANE PROTEIN (AFU_ORTHOLOGUE AFUA_5G11245)"/>
    <property type="match status" value="1"/>
</dbReference>
<feature type="transmembrane region" description="Helical" evidence="7">
    <location>
        <begin position="183"/>
        <end position="206"/>
    </location>
</feature>
<sequence length="404" mass="44824">MASNSTTSTINYWESPEYKGDKVRDLNAALIAITTVIVGLRLYTRGFISKTAGLDDLLAFIAYACVVTQSALDIRCKTTQDFQQSRVVTKTDFYKRSTMAAARTFNMFLGIWSHCSSRLGAIVYRCVPAQACERPMQANYVKFPLRILQRDILLTQRQYSDIWKVPTTPGLNCVSAQQEQNNLIAHQAIGIIVDFMLFALPIWVINSKMMRSAKKMQVIAVFSVGLFVVVTGIVRMVLLNTLLFLADPTFAMSTIGPWTDLEGHAGLWVASFPALQPLIRMMSYKLGLRSALDSYGKSNGGKNKKSSHTNNINGSNNWAKNTASQKNGYAKSGSGIDLDDNSERGIVAGTNKSDMELDNISAGSGQIHKKVDYNVRVEETPRGNIQGQDYDNSRRVQNKSWVDV</sequence>
<keyword evidence="2 7" id="KW-0812">Transmembrane</keyword>
<feature type="domain" description="Rhodopsin" evidence="8">
    <location>
        <begin position="162"/>
        <end position="280"/>
    </location>
</feature>
<comment type="subcellular location">
    <subcellularLocation>
        <location evidence="1">Membrane</location>
        <topology evidence="1">Multi-pass membrane protein</topology>
    </subcellularLocation>
</comment>
<gene>
    <name evidence="9" type="ORF">PAC_06689</name>
</gene>
<dbReference type="EMBL" id="FJOG01000008">
    <property type="protein sequence ID" value="CZR56800.1"/>
    <property type="molecule type" value="Genomic_DNA"/>
</dbReference>
<evidence type="ECO:0000256" key="6">
    <source>
        <dbReference type="SAM" id="MobiDB-lite"/>
    </source>
</evidence>
<dbReference type="InterPro" id="IPR052337">
    <property type="entry name" value="SAT4-like"/>
</dbReference>
<feature type="transmembrane region" description="Helical" evidence="7">
    <location>
        <begin position="218"/>
        <end position="245"/>
    </location>
</feature>
<evidence type="ECO:0000256" key="5">
    <source>
        <dbReference type="ARBA" id="ARBA00038359"/>
    </source>
</evidence>
<keyword evidence="4 7" id="KW-0472">Membrane</keyword>
<dbReference type="Pfam" id="PF20684">
    <property type="entry name" value="Fung_rhodopsin"/>
    <property type="match status" value="1"/>
</dbReference>
<feature type="region of interest" description="Disordered" evidence="6">
    <location>
        <begin position="297"/>
        <end position="345"/>
    </location>
</feature>
<comment type="similarity">
    <text evidence="5">Belongs to the SAT4 family.</text>
</comment>
<protein>
    <recommendedName>
        <fullName evidence="8">Rhodopsin domain-containing protein</fullName>
    </recommendedName>
</protein>
<evidence type="ECO:0000256" key="2">
    <source>
        <dbReference type="ARBA" id="ARBA00022692"/>
    </source>
</evidence>
<evidence type="ECO:0000256" key="7">
    <source>
        <dbReference type="SAM" id="Phobius"/>
    </source>
</evidence>
<reference evidence="9 10" key="1">
    <citation type="submission" date="2016-03" db="EMBL/GenBank/DDBJ databases">
        <authorList>
            <person name="Ploux O."/>
        </authorList>
    </citation>
    <scope>NUCLEOTIDE SEQUENCE [LARGE SCALE GENOMIC DNA]</scope>
    <source>
        <strain evidence="9 10">UAMH 11012</strain>
    </source>
</reference>
<accession>A0A1L7WVK2</accession>
<dbReference type="Proteomes" id="UP000184330">
    <property type="component" value="Unassembled WGS sequence"/>
</dbReference>
<feature type="compositionally biased region" description="Polar residues" evidence="6">
    <location>
        <begin position="312"/>
        <end position="327"/>
    </location>
</feature>
<dbReference type="OrthoDB" id="5413793at2759"/>
<evidence type="ECO:0000256" key="4">
    <source>
        <dbReference type="ARBA" id="ARBA00023136"/>
    </source>
</evidence>
<dbReference type="AlphaFoldDB" id="A0A1L7WVK2"/>
<dbReference type="InterPro" id="IPR049326">
    <property type="entry name" value="Rhodopsin_dom_fungi"/>
</dbReference>
<organism evidence="9 10">
    <name type="scientific">Phialocephala subalpina</name>
    <dbReference type="NCBI Taxonomy" id="576137"/>
    <lineage>
        <taxon>Eukaryota</taxon>
        <taxon>Fungi</taxon>
        <taxon>Dikarya</taxon>
        <taxon>Ascomycota</taxon>
        <taxon>Pezizomycotina</taxon>
        <taxon>Leotiomycetes</taxon>
        <taxon>Helotiales</taxon>
        <taxon>Mollisiaceae</taxon>
        <taxon>Phialocephala</taxon>
        <taxon>Phialocephala fortinii species complex</taxon>
    </lineage>
</organism>
<evidence type="ECO:0000256" key="3">
    <source>
        <dbReference type="ARBA" id="ARBA00022989"/>
    </source>
</evidence>
<keyword evidence="3 7" id="KW-1133">Transmembrane helix</keyword>
<keyword evidence="10" id="KW-1185">Reference proteome</keyword>
<dbReference type="GO" id="GO:0016020">
    <property type="term" value="C:membrane"/>
    <property type="evidence" value="ECO:0007669"/>
    <property type="project" value="UniProtKB-SubCell"/>
</dbReference>
<evidence type="ECO:0000313" key="10">
    <source>
        <dbReference type="Proteomes" id="UP000184330"/>
    </source>
</evidence>
<evidence type="ECO:0000259" key="8">
    <source>
        <dbReference type="Pfam" id="PF20684"/>
    </source>
</evidence>
<dbReference type="PANTHER" id="PTHR33048:SF160">
    <property type="entry name" value="SAT4 FAMILY MEMBRANE PROTEIN"/>
    <property type="match status" value="1"/>
</dbReference>
<feature type="transmembrane region" description="Helical" evidence="7">
    <location>
        <begin position="26"/>
        <end position="44"/>
    </location>
</feature>